<name>A0A6N8I524_9FIRM</name>
<dbReference type="RefSeq" id="WP_166525192.1">
    <property type="nucleotide sequence ID" value="NZ_VWXL01000110.1"/>
</dbReference>
<dbReference type="EMBL" id="VWXL01000110">
    <property type="protein sequence ID" value="MVB13068.1"/>
    <property type="molecule type" value="Genomic_DNA"/>
</dbReference>
<accession>A0A6N8I524</accession>
<evidence type="ECO:0000313" key="2">
    <source>
        <dbReference type="Proteomes" id="UP000469440"/>
    </source>
</evidence>
<organism evidence="1 2">
    <name type="scientific">Caproicibacter fermentans</name>
    <dbReference type="NCBI Taxonomy" id="2576756"/>
    <lineage>
        <taxon>Bacteria</taxon>
        <taxon>Bacillati</taxon>
        <taxon>Bacillota</taxon>
        <taxon>Clostridia</taxon>
        <taxon>Eubacteriales</taxon>
        <taxon>Acutalibacteraceae</taxon>
        <taxon>Caproicibacter</taxon>
    </lineage>
</organism>
<reference evidence="1 2" key="1">
    <citation type="submission" date="2019-09" db="EMBL/GenBank/DDBJ databases">
        <title>Genome sequence of Clostridium sp. EA1.</title>
        <authorList>
            <person name="Poehlein A."/>
            <person name="Bengelsdorf F.R."/>
            <person name="Daniel R."/>
        </authorList>
    </citation>
    <scope>NUCLEOTIDE SEQUENCE [LARGE SCALE GENOMIC DNA]</scope>
    <source>
        <strain evidence="1 2">EA1</strain>
    </source>
</reference>
<proteinExistence type="predicted"/>
<keyword evidence="2" id="KW-1185">Reference proteome</keyword>
<dbReference type="Proteomes" id="UP000469440">
    <property type="component" value="Unassembled WGS sequence"/>
</dbReference>
<evidence type="ECO:0000313" key="1">
    <source>
        <dbReference type="EMBL" id="MVB13068.1"/>
    </source>
</evidence>
<dbReference type="AlphaFoldDB" id="A0A6N8I524"/>
<gene>
    <name evidence="1" type="ORF">CAFE_38230</name>
</gene>
<sequence length="53" mass="5621">MLEIGFRLQSAAGHQRVSDTDGGGASEGYSDVEIIIFLQKGTVNDVENVALVL</sequence>
<comment type="caution">
    <text evidence="1">The sequence shown here is derived from an EMBL/GenBank/DDBJ whole genome shotgun (WGS) entry which is preliminary data.</text>
</comment>
<protein>
    <submittedName>
        <fullName evidence="1">Uncharacterized protein</fullName>
    </submittedName>
</protein>